<evidence type="ECO:0000313" key="8">
    <source>
        <dbReference type="Proteomes" id="UP000694844"/>
    </source>
</evidence>
<dbReference type="GO" id="GO:0003723">
    <property type="term" value="F:RNA binding"/>
    <property type="evidence" value="ECO:0007669"/>
    <property type="project" value="InterPro"/>
</dbReference>
<dbReference type="FunFam" id="3.30.1370.10:FF:000066">
    <property type="entry name" value="KH domain containing 4, pre-mRNA splicing factor"/>
    <property type="match status" value="1"/>
</dbReference>
<feature type="compositionally biased region" description="Polar residues" evidence="5">
    <location>
        <begin position="338"/>
        <end position="349"/>
    </location>
</feature>
<dbReference type="InterPro" id="IPR055256">
    <property type="entry name" value="KH_1_KHDC4/BBP-like"/>
</dbReference>
<dbReference type="Proteomes" id="UP000694844">
    <property type="component" value="Chromosome 4"/>
</dbReference>
<proteinExistence type="inferred from homology"/>
<feature type="compositionally biased region" description="Pro residues" evidence="5">
    <location>
        <begin position="324"/>
        <end position="333"/>
    </location>
</feature>
<dbReference type="InterPro" id="IPR031121">
    <property type="entry name" value="RIK/BLOM7"/>
</dbReference>
<dbReference type="PANTHER" id="PTHR15744:SF0">
    <property type="entry name" value="KH HOMOLOGY DOMAIN-CONTAINING PROTEIN 4"/>
    <property type="match status" value="1"/>
</dbReference>
<feature type="region of interest" description="Disordered" evidence="5">
    <location>
        <begin position="289"/>
        <end position="357"/>
    </location>
</feature>
<organism evidence="8 9">
    <name type="scientific">Crassostrea virginica</name>
    <name type="common">Eastern oyster</name>
    <dbReference type="NCBI Taxonomy" id="6565"/>
    <lineage>
        <taxon>Eukaryota</taxon>
        <taxon>Metazoa</taxon>
        <taxon>Spiralia</taxon>
        <taxon>Lophotrochozoa</taxon>
        <taxon>Mollusca</taxon>
        <taxon>Bivalvia</taxon>
        <taxon>Autobranchia</taxon>
        <taxon>Pteriomorphia</taxon>
        <taxon>Ostreida</taxon>
        <taxon>Ostreoidea</taxon>
        <taxon>Ostreidae</taxon>
        <taxon>Crassostrea</taxon>
    </lineage>
</organism>
<comment type="similarity">
    <text evidence="1">Belongs to the KHDC4 family.</text>
</comment>
<evidence type="ECO:0000256" key="2">
    <source>
        <dbReference type="ARBA" id="ARBA00017795"/>
    </source>
</evidence>
<evidence type="ECO:0000259" key="6">
    <source>
        <dbReference type="Pfam" id="PF22675"/>
    </source>
</evidence>
<dbReference type="RefSeq" id="XP_022330768.1">
    <property type="nucleotide sequence ID" value="XM_022475060.1"/>
</dbReference>
<accession>A0A8B8DT11</accession>
<evidence type="ECO:0000256" key="1">
    <source>
        <dbReference type="ARBA" id="ARBA00006093"/>
    </source>
</evidence>
<dbReference type="AlphaFoldDB" id="A0A8B8DT11"/>
<dbReference type="PANTHER" id="PTHR15744">
    <property type="entry name" value="BLOM7"/>
    <property type="match status" value="1"/>
</dbReference>
<dbReference type="InterPro" id="IPR056149">
    <property type="entry name" value="PRP5/DDX46/KHDC4_KH"/>
</dbReference>
<dbReference type="InterPro" id="IPR036612">
    <property type="entry name" value="KH_dom_type_1_sf"/>
</dbReference>
<dbReference type="KEGG" id="cvn:111129017"/>
<dbReference type="GeneID" id="111129017"/>
<reference evidence="9" key="1">
    <citation type="submission" date="2025-08" db="UniProtKB">
        <authorList>
            <consortium name="RefSeq"/>
        </authorList>
    </citation>
    <scope>IDENTIFICATION</scope>
    <source>
        <tissue evidence="9">Whole sample</tissue>
    </source>
</reference>
<feature type="domain" description="ATP-dependent RNA helicase PRP5/DDX46/KHDC4 KH" evidence="7">
    <location>
        <begin position="62"/>
        <end position="144"/>
    </location>
</feature>
<dbReference type="Pfam" id="PF23469">
    <property type="entry name" value="KH_12"/>
    <property type="match status" value="1"/>
</dbReference>
<sequence length="393" mass="41967">MAYESVRVSRWSDDHKSSLEAAAEAAAKVNAMLIAKGKLKPSQLSQQQGIKPKSISQPGGLIVAEVEINDVPIGCRNMLTRGATQEEISKLSGSAVSTRGRYLSPEEKMGNLGDRPLYLCVQGSTQESVDIAVGRINEIILNGMKSKGSRFAPITRPMVPLQRPMLTQPPPLMSLETQPPQIPAGVPILQEKLYIGLEHAPPNFDVKNKIFGPMGSYLNHIQAETGAKVTLRGKASGFLEPLSGREAFEPMHVHIQHGNLMGLQSAKQLAENLIQTILLQGSSASPRLVPCQGDPGNTSTATTSGFYSSRCTPSSSHCPDTDAPSPPHHPSFRPPTSDIHQPSPGQQSPAPDDNSAARVSACLPTCVGVISPGRHTNSTDHSTDPYQCGGSRQ</sequence>
<keyword evidence="8" id="KW-1185">Reference proteome</keyword>
<dbReference type="CDD" id="cd22386">
    <property type="entry name" value="KH-I_KHDC4_rpt2"/>
    <property type="match status" value="1"/>
</dbReference>
<dbReference type="Gene3D" id="3.30.1370.10">
    <property type="entry name" value="K Homology domain, type 1"/>
    <property type="match status" value="2"/>
</dbReference>
<dbReference type="CDD" id="cd22385">
    <property type="entry name" value="KH-I_KHDC4_rpt1"/>
    <property type="match status" value="1"/>
</dbReference>
<dbReference type="GO" id="GO:0005634">
    <property type="term" value="C:nucleus"/>
    <property type="evidence" value="ECO:0007669"/>
    <property type="project" value="InterPro"/>
</dbReference>
<protein>
    <recommendedName>
        <fullName evidence="2">KH homology domain-containing protein 4</fullName>
    </recommendedName>
    <alternativeName>
        <fullName evidence="3">Brings lots of money 7</fullName>
    </alternativeName>
</protein>
<comment type="function">
    <text evidence="4">RNA-binding protein involved in pre-mRNA splicing. Interacts with the PRP19C/Prp19 complex/NTC/Nineteen complex which is part of the spliceosome. Involved in regulating splice site selection. Binds preferentially RNA with A/C rich sequences and poly-C stretches.</text>
</comment>
<dbReference type="Pfam" id="PF22675">
    <property type="entry name" value="KH-I_KHDC4-BBP"/>
    <property type="match status" value="1"/>
</dbReference>
<evidence type="ECO:0000256" key="5">
    <source>
        <dbReference type="SAM" id="MobiDB-lite"/>
    </source>
</evidence>
<feature type="region of interest" description="Disordered" evidence="5">
    <location>
        <begin position="370"/>
        <end position="393"/>
    </location>
</feature>
<dbReference type="InterPro" id="IPR047889">
    <property type="entry name" value="KHDC4_KH-I_second"/>
</dbReference>
<dbReference type="SUPFAM" id="SSF54791">
    <property type="entry name" value="Eukaryotic type KH-domain (KH-domain type I)"/>
    <property type="match status" value="2"/>
</dbReference>
<feature type="compositionally biased region" description="Polar residues" evidence="5">
    <location>
        <begin position="295"/>
        <end position="318"/>
    </location>
</feature>
<dbReference type="OrthoDB" id="397265at2759"/>
<evidence type="ECO:0000256" key="4">
    <source>
        <dbReference type="ARBA" id="ARBA00045732"/>
    </source>
</evidence>
<dbReference type="FunFam" id="3.30.1370.10:FF:000037">
    <property type="entry name" value="KH domain protein"/>
    <property type="match status" value="1"/>
</dbReference>
<gene>
    <name evidence="9" type="primary">LOC111129017</name>
</gene>
<evidence type="ECO:0000259" key="7">
    <source>
        <dbReference type="Pfam" id="PF23469"/>
    </source>
</evidence>
<evidence type="ECO:0000256" key="3">
    <source>
        <dbReference type="ARBA" id="ARBA00030267"/>
    </source>
</evidence>
<name>A0A8B8DT11_CRAVI</name>
<evidence type="ECO:0000313" key="9">
    <source>
        <dbReference type="RefSeq" id="XP_022330768.1"/>
    </source>
</evidence>
<dbReference type="InterPro" id="IPR047890">
    <property type="entry name" value="KHDC4_KH-I_first"/>
</dbReference>
<feature type="domain" description="KHDC4/BBP-like KH-domain type I" evidence="6">
    <location>
        <begin position="200"/>
        <end position="275"/>
    </location>
</feature>